<feature type="transmembrane region" description="Helical" evidence="4">
    <location>
        <begin position="40"/>
        <end position="58"/>
    </location>
</feature>
<dbReference type="InterPro" id="IPR016032">
    <property type="entry name" value="Sig_transdc_resp-reg_C-effctor"/>
</dbReference>
<keyword evidence="3" id="KW-0804">Transcription</keyword>
<evidence type="ECO:0000313" key="7">
    <source>
        <dbReference type="Proteomes" id="UP000533476"/>
    </source>
</evidence>
<evidence type="ECO:0000259" key="5">
    <source>
        <dbReference type="PROSITE" id="PS50043"/>
    </source>
</evidence>
<dbReference type="PROSITE" id="PS50043">
    <property type="entry name" value="HTH_LUXR_2"/>
    <property type="match status" value="1"/>
</dbReference>
<dbReference type="EMBL" id="JABBVZ010000053">
    <property type="protein sequence ID" value="NMP23499.1"/>
    <property type="molecule type" value="Genomic_DNA"/>
</dbReference>
<dbReference type="InterPro" id="IPR036388">
    <property type="entry name" value="WH-like_DNA-bd_sf"/>
</dbReference>
<organism evidence="6 7">
    <name type="scientific">Sulfobacillus harzensis</name>
    <dbReference type="NCBI Taxonomy" id="2729629"/>
    <lineage>
        <taxon>Bacteria</taxon>
        <taxon>Bacillati</taxon>
        <taxon>Bacillota</taxon>
        <taxon>Clostridia</taxon>
        <taxon>Eubacteriales</taxon>
        <taxon>Clostridiales Family XVII. Incertae Sedis</taxon>
        <taxon>Sulfobacillus</taxon>
    </lineage>
</organism>
<dbReference type="SMART" id="SM00421">
    <property type="entry name" value="HTH_LUXR"/>
    <property type="match status" value="1"/>
</dbReference>
<dbReference type="InterPro" id="IPR000792">
    <property type="entry name" value="Tscrpt_reg_LuxR_C"/>
</dbReference>
<evidence type="ECO:0000313" key="6">
    <source>
        <dbReference type="EMBL" id="NMP23499.1"/>
    </source>
</evidence>
<keyword evidence="4" id="KW-0472">Membrane</keyword>
<keyword evidence="1" id="KW-0805">Transcription regulation</keyword>
<dbReference type="GO" id="GO:0006355">
    <property type="term" value="P:regulation of DNA-templated transcription"/>
    <property type="evidence" value="ECO:0007669"/>
    <property type="project" value="InterPro"/>
</dbReference>
<dbReference type="PANTHER" id="PTHR44688:SF16">
    <property type="entry name" value="DNA-BINDING TRANSCRIPTIONAL ACTIVATOR DEVR_DOSR"/>
    <property type="match status" value="1"/>
</dbReference>
<sequence length="247" mass="27598">MPGTPSRRVFGLFNVYRFILAILIAWVVMEAPHYHVSLSIGWPLVAFLVIYDAILWILWRVVDFVTYGTLLSLIAMALDTLLAALILLQFAFPTNTDSPVLLPLLAFEGWAYWNWVGGLLVTLATELLLLGTWFYQKAIGHAAFSPALLVFWAAVLLIIGLVPASISWVTNEHPLGTLLPKPTPASPPTTDALDTLTEREREIYQYLKAGKTLPQIATLCTIEYGTVKTHVRHIYRKLGVSTREQLP</sequence>
<evidence type="ECO:0000256" key="2">
    <source>
        <dbReference type="ARBA" id="ARBA00023125"/>
    </source>
</evidence>
<keyword evidence="2" id="KW-0238">DNA-binding</keyword>
<feature type="transmembrane region" description="Helical" evidence="4">
    <location>
        <begin position="112"/>
        <end position="135"/>
    </location>
</feature>
<dbReference type="Gene3D" id="1.10.10.10">
    <property type="entry name" value="Winged helix-like DNA-binding domain superfamily/Winged helix DNA-binding domain"/>
    <property type="match status" value="1"/>
</dbReference>
<feature type="transmembrane region" description="Helical" evidence="4">
    <location>
        <begin position="9"/>
        <end position="28"/>
    </location>
</feature>
<feature type="transmembrane region" description="Helical" evidence="4">
    <location>
        <begin position="70"/>
        <end position="92"/>
    </location>
</feature>
<keyword evidence="4" id="KW-1133">Transmembrane helix</keyword>
<dbReference type="RefSeq" id="WP_169100829.1">
    <property type="nucleotide sequence ID" value="NZ_JABBVZ010000053.1"/>
</dbReference>
<dbReference type="Pfam" id="PF00196">
    <property type="entry name" value="GerE"/>
    <property type="match status" value="1"/>
</dbReference>
<dbReference type="AlphaFoldDB" id="A0A7Y0L7T2"/>
<name>A0A7Y0L7T2_9FIRM</name>
<reference evidence="6 7" key="1">
    <citation type="submission" date="2020-04" db="EMBL/GenBank/DDBJ databases">
        <authorList>
            <person name="Zhang R."/>
            <person name="Schippers A."/>
        </authorList>
    </citation>
    <scope>NUCLEOTIDE SEQUENCE [LARGE SCALE GENOMIC DNA]</scope>
    <source>
        <strain evidence="6 7">DSM 109850</strain>
    </source>
</reference>
<keyword evidence="4" id="KW-0812">Transmembrane</keyword>
<dbReference type="GO" id="GO:0003677">
    <property type="term" value="F:DNA binding"/>
    <property type="evidence" value="ECO:0007669"/>
    <property type="project" value="UniProtKB-KW"/>
</dbReference>
<dbReference type="PANTHER" id="PTHR44688">
    <property type="entry name" value="DNA-BINDING TRANSCRIPTIONAL ACTIVATOR DEVR_DOSR"/>
    <property type="match status" value="1"/>
</dbReference>
<dbReference type="SUPFAM" id="SSF46894">
    <property type="entry name" value="C-terminal effector domain of the bipartite response regulators"/>
    <property type="match status" value="1"/>
</dbReference>
<proteinExistence type="predicted"/>
<evidence type="ECO:0000256" key="1">
    <source>
        <dbReference type="ARBA" id="ARBA00023015"/>
    </source>
</evidence>
<accession>A0A7Y0L7T2</accession>
<gene>
    <name evidence="6" type="ORF">HIJ39_14220</name>
</gene>
<dbReference type="CDD" id="cd06170">
    <property type="entry name" value="LuxR_C_like"/>
    <property type="match status" value="1"/>
</dbReference>
<keyword evidence="7" id="KW-1185">Reference proteome</keyword>
<feature type="transmembrane region" description="Helical" evidence="4">
    <location>
        <begin position="147"/>
        <end position="169"/>
    </location>
</feature>
<evidence type="ECO:0000256" key="3">
    <source>
        <dbReference type="ARBA" id="ARBA00023163"/>
    </source>
</evidence>
<dbReference type="Proteomes" id="UP000533476">
    <property type="component" value="Unassembled WGS sequence"/>
</dbReference>
<evidence type="ECO:0000256" key="4">
    <source>
        <dbReference type="SAM" id="Phobius"/>
    </source>
</evidence>
<protein>
    <submittedName>
        <fullName evidence="6">Helix-turn-helix transcriptional regulator</fullName>
    </submittedName>
</protein>
<feature type="domain" description="HTH luxR-type" evidence="5">
    <location>
        <begin position="189"/>
        <end position="247"/>
    </location>
</feature>
<dbReference type="PRINTS" id="PR00038">
    <property type="entry name" value="HTHLUXR"/>
</dbReference>
<comment type="caution">
    <text evidence="6">The sequence shown here is derived from an EMBL/GenBank/DDBJ whole genome shotgun (WGS) entry which is preliminary data.</text>
</comment>